<keyword evidence="2" id="KW-1185">Reference proteome</keyword>
<sequence length="606" mass="67647">MGNINKDNSIYMAKYSAFNPYRIRQRELGYQHSIGEGDALAKSLYCGMRPIASWDSERDKIPPTGGVFNLEFSPEGTLLVAACEKKSVQIFDPLTHERIHSVNGAHSDCVNCVKFLDGRMFATCSDDTTIALWDVRNLKKKIRSLLGHSKWVKNIEFSVKDKLLVTSGLDGSIYTWDINSYTEYNLIYQRVFHTSSLMRCRLSPDARQMVMCTTGGLIVLIHDLNLNTLAQDLNGFKPNLYRLMQMSRQSIPVAAMYDHLFDSSRRENRVEFVSDFPDGNDAEVVSALQIHPQGWSALSRNISHDDKSEWTCIHDIQPIGDASTKSTRDTSPSGSGSPGGGRPGTRRRTKTIRMSRAPAHQINPVRTMTHIHISREGEAPAAGPSSSRDAPAPNLLQPSRLAGNDVWEAAITVKQQRILQEMYSRGQVRRNFNMQRITGINTGIQPPAHAATRPALTPRVGDAETLSTLRSMLHDPRPVTPPRDSSSDDESKSNIRQNIDRLLYYTEETNEGKGFIKELCYSSDGRIVCSPFGRGMRLLALNHDCSELSSCVHELSGPRPMVEVGQSLGIHQDLVVSSKFSPRYHMLVTGCLEGKIVWHQPFSGEC</sequence>
<organism evidence="1 2">
    <name type="scientific">Mythimna loreyi</name>
    <dbReference type="NCBI Taxonomy" id="667449"/>
    <lineage>
        <taxon>Eukaryota</taxon>
        <taxon>Metazoa</taxon>
        <taxon>Ecdysozoa</taxon>
        <taxon>Arthropoda</taxon>
        <taxon>Hexapoda</taxon>
        <taxon>Insecta</taxon>
        <taxon>Pterygota</taxon>
        <taxon>Neoptera</taxon>
        <taxon>Endopterygota</taxon>
        <taxon>Lepidoptera</taxon>
        <taxon>Glossata</taxon>
        <taxon>Ditrysia</taxon>
        <taxon>Noctuoidea</taxon>
        <taxon>Noctuidae</taxon>
        <taxon>Noctuinae</taxon>
        <taxon>Hadenini</taxon>
        <taxon>Mythimna</taxon>
    </lineage>
</organism>
<name>A0ACC2QDR7_9NEOP</name>
<gene>
    <name evidence="1" type="ORF">PYW08_007781</name>
</gene>
<proteinExistence type="predicted"/>
<protein>
    <submittedName>
        <fullName evidence="1">Uncharacterized protein</fullName>
    </submittedName>
</protein>
<evidence type="ECO:0000313" key="1">
    <source>
        <dbReference type="EMBL" id="KAJ8714161.1"/>
    </source>
</evidence>
<dbReference type="Proteomes" id="UP001231649">
    <property type="component" value="Chromosome 20"/>
</dbReference>
<accession>A0ACC2QDR7</accession>
<comment type="caution">
    <text evidence="1">The sequence shown here is derived from an EMBL/GenBank/DDBJ whole genome shotgun (WGS) entry which is preliminary data.</text>
</comment>
<evidence type="ECO:0000313" key="2">
    <source>
        <dbReference type="Proteomes" id="UP001231649"/>
    </source>
</evidence>
<dbReference type="EMBL" id="CM056796">
    <property type="protein sequence ID" value="KAJ8714161.1"/>
    <property type="molecule type" value="Genomic_DNA"/>
</dbReference>
<reference evidence="1" key="1">
    <citation type="submission" date="2023-03" db="EMBL/GenBank/DDBJ databases">
        <title>Chromosome-level genomes of two armyworms, Mythimna separata and Mythimna loreyi, provide insights into the biosynthesis and reception of sex pheromones.</title>
        <authorList>
            <person name="Zhao H."/>
        </authorList>
    </citation>
    <scope>NUCLEOTIDE SEQUENCE</scope>
    <source>
        <strain evidence="1">BeijingLab</strain>
    </source>
</reference>